<sequence length="359" mass="42255">MRYFNLFSNIVVTKGPTRILISDLQRNVSELYPLELYECLEELKHNALEDIVKKYDDESQPFIQEYVDLLLEKEYGFITENSWDEQFPPISYEYDEPSLLTEIFIDLSDISILKNIRMSVENLRIKHLVIYSQKKLAAQDFIEIDAIFAASVACGIEIYAPFHKEVDQLFIHTLHENTERIYQIVYYNCERKAFNIKDEFRFRVHFVEEEIKISSCGKVDLKYFNTNLPKVSEALNYNSCLHKKIGIDYNGNIKNCPLMADHFGNINDVSLEEALMKPGFKKYWTITKDKIEVCKDCEFRYICTDCRAYTERTHQDTNGSDLSKPLKCGYDPYTGQWEAWSENPLKQQALHFYTQQLKT</sequence>
<accession>A0A1N7IA16</accession>
<dbReference type="InterPro" id="IPR023885">
    <property type="entry name" value="4Fe4S-binding_SPASM_dom"/>
</dbReference>
<gene>
    <name evidence="2" type="ORF">SAMN05421639_102791</name>
</gene>
<evidence type="ECO:0000259" key="1">
    <source>
        <dbReference type="Pfam" id="PF13186"/>
    </source>
</evidence>
<dbReference type="AlphaFoldDB" id="A0A1N7IA16"/>
<dbReference type="OrthoDB" id="1073749at2"/>
<feature type="domain" description="4Fe4S-binding SPASM" evidence="1">
    <location>
        <begin position="243"/>
        <end position="298"/>
    </location>
</feature>
<dbReference type="NCBIfam" id="TIGR04085">
    <property type="entry name" value="rSAM_more_4Fe4S"/>
    <property type="match status" value="1"/>
</dbReference>
<organism evidence="2 3">
    <name type="scientific">Chryseobacterium shigense</name>
    <dbReference type="NCBI Taxonomy" id="297244"/>
    <lineage>
        <taxon>Bacteria</taxon>
        <taxon>Pseudomonadati</taxon>
        <taxon>Bacteroidota</taxon>
        <taxon>Flavobacteriia</taxon>
        <taxon>Flavobacteriales</taxon>
        <taxon>Weeksellaceae</taxon>
        <taxon>Chryseobacterium group</taxon>
        <taxon>Chryseobacterium</taxon>
    </lineage>
</organism>
<dbReference type="InterPro" id="IPR058240">
    <property type="entry name" value="rSAM_sf"/>
</dbReference>
<keyword evidence="3" id="KW-1185">Reference proteome</keyword>
<proteinExistence type="predicted"/>
<dbReference type="Pfam" id="PF13186">
    <property type="entry name" value="SPASM"/>
    <property type="match status" value="1"/>
</dbReference>
<dbReference type="EMBL" id="FTNY01000002">
    <property type="protein sequence ID" value="SIS33921.1"/>
    <property type="molecule type" value="Genomic_DNA"/>
</dbReference>
<protein>
    <submittedName>
        <fullName evidence="2">SPASM domain peptide maturase, grasp-with-spasm system</fullName>
    </submittedName>
</protein>
<dbReference type="Proteomes" id="UP000186373">
    <property type="component" value="Unassembled WGS sequence"/>
</dbReference>
<evidence type="ECO:0000313" key="3">
    <source>
        <dbReference type="Proteomes" id="UP000186373"/>
    </source>
</evidence>
<dbReference type="SUPFAM" id="SSF102114">
    <property type="entry name" value="Radical SAM enzymes"/>
    <property type="match status" value="1"/>
</dbReference>
<dbReference type="RefSeq" id="WP_076506626.1">
    <property type="nucleotide sequence ID" value="NZ_FTNY01000002.1"/>
</dbReference>
<dbReference type="Gene3D" id="3.20.20.70">
    <property type="entry name" value="Aldolase class I"/>
    <property type="match status" value="1"/>
</dbReference>
<dbReference type="InterPro" id="IPR026497">
    <property type="entry name" value="GRASP-with-SPASM"/>
</dbReference>
<dbReference type="NCBIfam" id="TIGR04193">
    <property type="entry name" value="SPASM_w_grasp"/>
    <property type="match status" value="1"/>
</dbReference>
<reference evidence="3" key="1">
    <citation type="submission" date="2017-01" db="EMBL/GenBank/DDBJ databases">
        <authorList>
            <person name="Varghese N."/>
            <person name="Submissions S."/>
        </authorList>
    </citation>
    <scope>NUCLEOTIDE SEQUENCE [LARGE SCALE GENOMIC DNA]</scope>
    <source>
        <strain evidence="3">DSM 17126</strain>
    </source>
</reference>
<name>A0A1N7IA16_9FLAO</name>
<evidence type="ECO:0000313" key="2">
    <source>
        <dbReference type="EMBL" id="SIS33921.1"/>
    </source>
</evidence>
<dbReference type="InterPro" id="IPR013785">
    <property type="entry name" value="Aldolase_TIM"/>
</dbReference>